<dbReference type="Proteomes" id="UP000035763">
    <property type="component" value="Unassembled WGS sequence"/>
</dbReference>
<sequence length="330" mass="34651">MVRLGVIDIGSNTVHMLVVDAHHGARPLPAVSHKIALRLSEHLEDGRVGVRAISTLTGFLDEARTLAEDQGVEQVLAFATSALREADNGEAVLTMLGEHAGTPVHVLSGADEARMTFLAARRWCGWSAGTLLVLDIGGGSLEMATGMDEEPDAAISVPLGAGRVTLDMLPGDPPSADTIRDARRAIRAQLASSVRPLLRAQEPDTVVATSKTFRSLARLAGAAPSSEGPLVERVLTREALRGVVAQLSPLSAGQRADLPGVSVTRAPQVLGGALVAEAAMDLLRVERLTICPWALREGLILRRLDTLSDAGDAADETDVGGSDTRWISVA</sequence>
<gene>
    <name evidence="4" type="ORF">BN11_830004</name>
</gene>
<name>W6K2X6_9MICO</name>
<dbReference type="PANTHER" id="PTHR30005">
    <property type="entry name" value="EXOPOLYPHOSPHATASE"/>
    <property type="match status" value="1"/>
</dbReference>
<protein>
    <recommendedName>
        <fullName evidence="3">Ppx/GppA phosphatase N-terminal domain-containing protein</fullName>
    </recommendedName>
</protein>
<dbReference type="InterPro" id="IPR050273">
    <property type="entry name" value="GppA/Ppx_hydrolase"/>
</dbReference>
<dbReference type="Pfam" id="PF02541">
    <property type="entry name" value="Ppx-GppA"/>
    <property type="match status" value="1"/>
</dbReference>
<dbReference type="EMBL" id="CAJA01000511">
    <property type="protein sequence ID" value="CCH75591.1"/>
    <property type="molecule type" value="Genomic_DNA"/>
</dbReference>
<dbReference type="AlphaFoldDB" id="W6K2X6"/>
<comment type="caution">
    <text evidence="4">The sequence shown here is derived from an EMBL/GenBank/DDBJ whole genome shotgun (WGS) entry which is preliminary data.</text>
</comment>
<keyword evidence="5" id="KW-1185">Reference proteome</keyword>
<dbReference type="InterPro" id="IPR043129">
    <property type="entry name" value="ATPase_NBD"/>
</dbReference>
<evidence type="ECO:0000256" key="2">
    <source>
        <dbReference type="ARBA" id="ARBA00022801"/>
    </source>
</evidence>
<dbReference type="STRING" id="1193182.BN11_830004"/>
<evidence type="ECO:0000256" key="1">
    <source>
        <dbReference type="ARBA" id="ARBA00007125"/>
    </source>
</evidence>
<dbReference type="GO" id="GO:0016462">
    <property type="term" value="F:pyrophosphatase activity"/>
    <property type="evidence" value="ECO:0007669"/>
    <property type="project" value="TreeGrafter"/>
</dbReference>
<keyword evidence="2" id="KW-0378">Hydrolase</keyword>
<comment type="similarity">
    <text evidence="1">Belongs to the GppA/Ppx family.</text>
</comment>
<evidence type="ECO:0000313" key="4">
    <source>
        <dbReference type="EMBL" id="CCH75591.1"/>
    </source>
</evidence>
<dbReference type="Gene3D" id="3.30.420.150">
    <property type="entry name" value="Exopolyphosphatase. Domain 2"/>
    <property type="match status" value="1"/>
</dbReference>
<dbReference type="InterPro" id="IPR003695">
    <property type="entry name" value="Ppx_GppA_N"/>
</dbReference>
<dbReference type="Gene3D" id="3.30.420.40">
    <property type="match status" value="1"/>
</dbReference>
<dbReference type="SUPFAM" id="SSF53067">
    <property type="entry name" value="Actin-like ATPase domain"/>
    <property type="match status" value="2"/>
</dbReference>
<accession>W6K2X6</accession>
<dbReference type="CDD" id="cd24056">
    <property type="entry name" value="ASKHA_NBD_MtPPX1-like"/>
    <property type="match status" value="1"/>
</dbReference>
<reference evidence="4 5" key="1">
    <citation type="journal article" date="2013" name="ISME J.">
        <title>A metabolic model for members of the genus Tetrasphaera involved in enhanced biological phosphorus removal.</title>
        <authorList>
            <person name="Kristiansen R."/>
            <person name="Nguyen H.T.T."/>
            <person name="Saunders A.M."/>
            <person name="Nielsen J.L."/>
            <person name="Wimmer R."/>
            <person name="Le V.Q."/>
            <person name="McIlroy S.J."/>
            <person name="Petrovski S."/>
            <person name="Seviour R.J."/>
            <person name="Calteau A."/>
            <person name="Nielsen K.L."/>
            <person name="Nielsen P.H."/>
        </authorList>
    </citation>
    <scope>NUCLEOTIDE SEQUENCE [LARGE SCALE GENOMIC DNA]</scope>
    <source>
        <strain evidence="4 5">Ben110</strain>
    </source>
</reference>
<dbReference type="PANTHER" id="PTHR30005:SF0">
    <property type="entry name" value="RETROGRADE REGULATION PROTEIN 2"/>
    <property type="match status" value="1"/>
</dbReference>
<organism evidence="4 5">
    <name type="scientific">Nostocoides australiense Ben110</name>
    <dbReference type="NCBI Taxonomy" id="1193182"/>
    <lineage>
        <taxon>Bacteria</taxon>
        <taxon>Bacillati</taxon>
        <taxon>Actinomycetota</taxon>
        <taxon>Actinomycetes</taxon>
        <taxon>Micrococcales</taxon>
        <taxon>Intrasporangiaceae</taxon>
        <taxon>Nostocoides</taxon>
    </lineage>
</organism>
<dbReference type="FunFam" id="3.30.420.150:FF:000006">
    <property type="entry name" value="Ppx/GppA family phosphatase"/>
    <property type="match status" value="1"/>
</dbReference>
<proteinExistence type="inferred from homology"/>
<feature type="domain" description="Ppx/GppA phosphatase N-terminal" evidence="3">
    <location>
        <begin position="31"/>
        <end position="305"/>
    </location>
</feature>
<evidence type="ECO:0000313" key="5">
    <source>
        <dbReference type="Proteomes" id="UP000035763"/>
    </source>
</evidence>
<evidence type="ECO:0000259" key="3">
    <source>
        <dbReference type="Pfam" id="PF02541"/>
    </source>
</evidence>